<dbReference type="AlphaFoldDB" id="A0A454Y1J0"/>
<evidence type="ECO:0000313" key="2">
    <source>
        <dbReference type="Proteomes" id="UP000005239"/>
    </source>
</evidence>
<evidence type="ECO:0000313" key="1">
    <source>
        <dbReference type="EnsemblMetazoa" id="PPA02892.1"/>
    </source>
</evidence>
<reference evidence="2" key="1">
    <citation type="journal article" date="2008" name="Nat. Genet.">
        <title>The Pristionchus pacificus genome provides a unique perspective on nematode lifestyle and parasitism.</title>
        <authorList>
            <person name="Dieterich C."/>
            <person name="Clifton S.W."/>
            <person name="Schuster L.N."/>
            <person name="Chinwalla A."/>
            <person name="Delehaunty K."/>
            <person name="Dinkelacker I."/>
            <person name="Fulton L."/>
            <person name="Fulton R."/>
            <person name="Godfrey J."/>
            <person name="Minx P."/>
            <person name="Mitreva M."/>
            <person name="Roeseler W."/>
            <person name="Tian H."/>
            <person name="Witte H."/>
            <person name="Yang S.P."/>
            <person name="Wilson R.K."/>
            <person name="Sommer R.J."/>
        </authorList>
    </citation>
    <scope>NUCLEOTIDE SEQUENCE [LARGE SCALE GENOMIC DNA]</scope>
    <source>
        <strain evidence="2">PS312</strain>
    </source>
</reference>
<keyword evidence="2" id="KW-1185">Reference proteome</keyword>
<sequence>MEDTQGHVMAGLIRSRIEERLQAGGETEVDKDNISRKGLIFDLSNLPASRVAPIDERNNEPFIKKRLTENDGDVTREGE</sequence>
<accession>A0A454Y1J0</accession>
<accession>A0A8R1Y7P7</accession>
<protein>
    <submittedName>
        <fullName evidence="1">Uncharacterized protein</fullName>
    </submittedName>
</protein>
<name>A0A454Y1J0_PRIPA</name>
<dbReference type="EnsemblMetazoa" id="PPA02892.1">
    <property type="protein sequence ID" value="PPA02892.1"/>
    <property type="gene ID" value="WBGene00092446"/>
</dbReference>
<gene>
    <name evidence="1" type="primary">WBGene00092446</name>
</gene>
<proteinExistence type="predicted"/>
<dbReference type="Proteomes" id="UP000005239">
    <property type="component" value="Unassembled WGS sequence"/>
</dbReference>
<organism evidence="1 2">
    <name type="scientific">Pristionchus pacificus</name>
    <name type="common">Parasitic nematode worm</name>
    <dbReference type="NCBI Taxonomy" id="54126"/>
    <lineage>
        <taxon>Eukaryota</taxon>
        <taxon>Metazoa</taxon>
        <taxon>Ecdysozoa</taxon>
        <taxon>Nematoda</taxon>
        <taxon>Chromadorea</taxon>
        <taxon>Rhabditida</taxon>
        <taxon>Rhabditina</taxon>
        <taxon>Diplogasteromorpha</taxon>
        <taxon>Diplogasteroidea</taxon>
        <taxon>Neodiplogasteridae</taxon>
        <taxon>Pristionchus</taxon>
    </lineage>
</organism>
<reference evidence="1" key="2">
    <citation type="submission" date="2022-06" db="UniProtKB">
        <authorList>
            <consortium name="EnsemblMetazoa"/>
        </authorList>
    </citation>
    <scope>IDENTIFICATION</scope>
    <source>
        <strain evidence="1">PS312</strain>
    </source>
</reference>